<dbReference type="HOGENOM" id="CLU_201252_0_0_6"/>
<dbReference type="Proteomes" id="UP000003692">
    <property type="component" value="Unassembled WGS sequence"/>
</dbReference>
<feature type="transmembrane region" description="Helical" evidence="1">
    <location>
        <begin position="62"/>
        <end position="82"/>
    </location>
</feature>
<keyword evidence="1" id="KW-1133">Transmembrane helix</keyword>
<reference evidence="2 3" key="1">
    <citation type="submission" date="2010-02" db="EMBL/GenBank/DDBJ databases">
        <authorList>
            <person name="Weinstock G."/>
            <person name="Sodergren E."/>
            <person name="Clifton S."/>
            <person name="Fulton L."/>
            <person name="Fulton B."/>
            <person name="Courtney L."/>
            <person name="Fronick C."/>
            <person name="Harrison M."/>
            <person name="Strong C."/>
            <person name="Farmer C."/>
            <person name="Delahaunty K."/>
            <person name="Markovic C."/>
            <person name="Hall O."/>
            <person name="Minx P."/>
            <person name="Tomlinson C."/>
            <person name="Mitreva M."/>
            <person name="Nelson J."/>
            <person name="Hou S."/>
            <person name="Wollam A."/>
            <person name="Pepin K.H."/>
            <person name="Johnson M."/>
            <person name="Bhonagiri V."/>
            <person name="Zhang X."/>
            <person name="Suruliraj S."/>
            <person name="Warren W."/>
            <person name="Chinwalla A."/>
            <person name="Mardis E.R."/>
            <person name="Wilson R.K."/>
        </authorList>
    </citation>
    <scope>NUCLEOTIDE SEQUENCE [LARGE SCALE GENOMIC DNA]</scope>
    <source>
        <strain evidence="2 3">ATCC 23685</strain>
    </source>
</reference>
<keyword evidence="1" id="KW-0472">Membrane</keyword>
<comment type="caution">
    <text evidence="2">The sequence shown here is derived from an EMBL/GenBank/DDBJ whole genome shotgun (WGS) entry which is preliminary data.</text>
</comment>
<proteinExistence type="predicted"/>
<sequence length="91" mass="10320">MDTALSEVFFFKLFRAEIATGTVATPPIVITLDIIKHRRQHNLPADKEFSVDALHFQRMKEAFYTGLIAAAVLCTHVVMQIMSFQKALVIR</sequence>
<evidence type="ECO:0000256" key="1">
    <source>
        <dbReference type="SAM" id="Phobius"/>
    </source>
</evidence>
<keyword evidence="1" id="KW-0812">Transmembrane</keyword>
<dbReference type="EMBL" id="ADGK01000070">
    <property type="protein sequence ID" value="EFE23605.1"/>
    <property type="molecule type" value="Genomic_DNA"/>
</dbReference>
<dbReference type="AlphaFoldDB" id="D4F3P9"/>
<gene>
    <name evidence="2" type="ORF">EDWATA_01362</name>
</gene>
<organism evidence="2 3">
    <name type="scientific">Edwardsiella tarda ATCC 23685</name>
    <dbReference type="NCBI Taxonomy" id="500638"/>
    <lineage>
        <taxon>Bacteria</taxon>
        <taxon>Pseudomonadati</taxon>
        <taxon>Pseudomonadota</taxon>
        <taxon>Gammaproteobacteria</taxon>
        <taxon>Enterobacterales</taxon>
        <taxon>Hafniaceae</taxon>
        <taxon>Edwardsiella</taxon>
    </lineage>
</organism>
<protein>
    <submittedName>
        <fullName evidence="2">Uncharacterized protein</fullName>
    </submittedName>
</protein>
<evidence type="ECO:0000313" key="2">
    <source>
        <dbReference type="EMBL" id="EFE23605.1"/>
    </source>
</evidence>
<accession>D4F3P9</accession>
<name>D4F3P9_EDWTA</name>
<evidence type="ECO:0000313" key="3">
    <source>
        <dbReference type="Proteomes" id="UP000003692"/>
    </source>
</evidence>